<feature type="transmembrane region" description="Helical" evidence="1">
    <location>
        <begin position="191"/>
        <end position="213"/>
    </location>
</feature>
<feature type="signal peptide" evidence="2">
    <location>
        <begin position="1"/>
        <end position="22"/>
    </location>
</feature>
<dbReference type="Proteomes" id="UP000002173">
    <property type="component" value="Unassembled WGS sequence"/>
</dbReference>
<dbReference type="KEGG" id="bbo:BBOV_II000020"/>
<feature type="transmembrane region" description="Helical" evidence="1">
    <location>
        <begin position="319"/>
        <end position="340"/>
    </location>
</feature>
<evidence type="ECO:0000313" key="3">
    <source>
        <dbReference type="EMBL" id="EDO05963.1"/>
    </source>
</evidence>
<reference evidence="4" key="3">
    <citation type="journal article" date="2021" name="Int. J. Parasitol.">
        <title>Comparative analysis of gene expression between Babesia bovis blood stages and kinetes allowed by improved genome annotation.</title>
        <authorList>
            <person name="Ueti M.W."/>
            <person name="Johnson W.C."/>
            <person name="Kappmeyer L.S."/>
            <person name="Herndon D.R."/>
            <person name="Mousel M.R."/>
            <person name="Reif K.E."/>
            <person name="Taus N.S."/>
            <person name="Ifeonu O.O."/>
            <person name="Silva J.C."/>
            <person name="Suarez C.E."/>
            <person name="Brayton K.A."/>
        </authorList>
    </citation>
    <scope>NUCLEOTIDE SEQUENCE [LARGE SCALE GENOMIC DNA]</scope>
</reference>
<evidence type="ECO:0000256" key="1">
    <source>
        <dbReference type="SAM" id="Phobius"/>
    </source>
</evidence>
<keyword evidence="4" id="KW-1185">Reference proteome</keyword>
<feature type="chain" id="PRO_5002704817" evidence="2">
    <location>
        <begin position="23"/>
        <end position="378"/>
    </location>
</feature>
<sequence>MNTNTCTTIVLVLLWLYLCCQALGFLVSLIDAGNATTLPTTTILSTALLGLCLWQCRQAGYLVSPMTWYHWVLLVLLVLLQVLAVVIEYLGLQGMFSSSIGKEWAYPIYGVAVVILAILGGTLFCGWKCNLFCRPCCKSQYICYGSAIVVVLVVLIVLGVTVLLAMRGGGIGFHIGFDLSFATGGDTEKSIIQYLGNMAVPIMQCYSTAIIWNTTVKLPYTVPEVVALIASAVAVSSLLSLAVLGGTHLGGVQLSSKGYPFIAVHLLALGITLYCLEYKAIFPCPKLHLCFGILAVVLLLALVVVATQIATDGASDVDVVSYVLLGYSILLIIPTLWYAYRCGLLTWRWNSCLPKKKGLKATDTAENTVPETDIAKES</sequence>
<accession>A7ASQ2</accession>
<comment type="caution">
    <text evidence="3">The sequence shown here is derived from an EMBL/GenBank/DDBJ whole genome shotgun (WGS) entry which is preliminary data.</text>
</comment>
<organism evidence="3 4">
    <name type="scientific">Babesia bovis</name>
    <dbReference type="NCBI Taxonomy" id="5865"/>
    <lineage>
        <taxon>Eukaryota</taxon>
        <taxon>Sar</taxon>
        <taxon>Alveolata</taxon>
        <taxon>Apicomplexa</taxon>
        <taxon>Aconoidasida</taxon>
        <taxon>Piroplasmida</taxon>
        <taxon>Babesiidae</taxon>
        <taxon>Babesia</taxon>
    </lineage>
</organism>
<evidence type="ECO:0000256" key="2">
    <source>
        <dbReference type="SAM" id="SignalP"/>
    </source>
</evidence>
<dbReference type="EMBL" id="AAXT01000003">
    <property type="protein sequence ID" value="EDO05963.1"/>
    <property type="molecule type" value="Genomic_DNA"/>
</dbReference>
<dbReference type="VEuPathDB" id="PiroplasmaDB:BBOV_II000020"/>
<feature type="transmembrane region" description="Helical" evidence="1">
    <location>
        <begin position="38"/>
        <end position="56"/>
    </location>
</feature>
<evidence type="ECO:0000313" key="4">
    <source>
        <dbReference type="Proteomes" id="UP000002173"/>
    </source>
</evidence>
<keyword evidence="1" id="KW-1133">Transmembrane helix</keyword>
<keyword evidence="2" id="KW-0732">Signal</keyword>
<dbReference type="InParanoid" id="A7ASQ2"/>
<protein>
    <submittedName>
        <fullName evidence="3">Membrane protein, putative</fullName>
    </submittedName>
</protein>
<dbReference type="AlphaFoldDB" id="A7ASQ2"/>
<keyword evidence="1" id="KW-0812">Transmembrane</keyword>
<dbReference type="GeneID" id="5477758"/>
<keyword evidence="1" id="KW-0472">Membrane</keyword>
<feature type="transmembrane region" description="Helical" evidence="1">
    <location>
        <begin position="104"/>
        <end position="129"/>
    </location>
</feature>
<feature type="transmembrane region" description="Helical" evidence="1">
    <location>
        <begin position="288"/>
        <end position="307"/>
    </location>
</feature>
<feature type="transmembrane region" description="Helical" evidence="1">
    <location>
        <begin position="225"/>
        <end position="246"/>
    </location>
</feature>
<gene>
    <name evidence="3" type="ORF">BBOV_II000020</name>
</gene>
<reference evidence="3 4" key="1">
    <citation type="journal article" date="2007" name="PLoS Pathog.">
        <title>Genome sequence of Babesia bovis and comparative analysis of apicomplexan hemoprotozoa.</title>
        <authorList>
            <person name="Brayton K.A."/>
            <person name="Lau A.O.T."/>
            <person name="Herndon D.R."/>
            <person name="Hannick L."/>
            <person name="Kappmeyer L.S."/>
            <person name="Berens S.J."/>
            <person name="Bidwell S.L."/>
            <person name="Brown W.C."/>
            <person name="Crabtree J."/>
            <person name="Fadrosh D."/>
            <person name="Feldblum T."/>
            <person name="Forberger H.A."/>
            <person name="Haas B.J."/>
            <person name="Howell J.M."/>
            <person name="Khouri H."/>
            <person name="Koo H."/>
            <person name="Mann D.J."/>
            <person name="Norimine J."/>
            <person name="Paulsen I.T."/>
            <person name="Radune D."/>
            <person name="Ren Q."/>
            <person name="Smith R.K. Jr."/>
            <person name="Suarez C.E."/>
            <person name="White O."/>
            <person name="Wortman J.R."/>
            <person name="Knowles D.P. Jr."/>
            <person name="McElwain T.F."/>
            <person name="Nene V.M."/>
        </authorList>
    </citation>
    <scope>NUCLEOTIDE SEQUENCE [LARGE SCALE GENOMIC DNA]</scope>
    <source>
        <strain evidence="3">T2Bo</strain>
    </source>
</reference>
<name>A7ASQ2_BABBO</name>
<proteinExistence type="predicted"/>
<feature type="transmembrane region" description="Helical" evidence="1">
    <location>
        <begin position="68"/>
        <end position="92"/>
    </location>
</feature>
<reference evidence="4" key="2">
    <citation type="journal article" date="2020" name="Data Brief">
        <title>Transcriptome dataset of Babesia bovis life stages within vertebrate and invertebrate hosts.</title>
        <authorList>
            <person name="Ueti M.W."/>
            <person name="Johnson W.C."/>
            <person name="Kappmeyer L.S."/>
            <person name="Herndon D.R."/>
            <person name="Mousel M.R."/>
            <person name="Reif K.E."/>
            <person name="Taus N.S."/>
            <person name="Ifeonu O.O."/>
            <person name="Silva J.C."/>
            <person name="Suarez C.E."/>
            <person name="Brayton K.A."/>
        </authorList>
    </citation>
    <scope>NUCLEOTIDE SEQUENCE [LARGE SCALE GENOMIC DNA]</scope>
</reference>
<feature type="transmembrane region" description="Helical" evidence="1">
    <location>
        <begin position="141"/>
        <end position="166"/>
    </location>
</feature>
<feature type="transmembrane region" description="Helical" evidence="1">
    <location>
        <begin position="258"/>
        <end position="276"/>
    </location>
</feature>
<dbReference type="RefSeq" id="XP_001609531.1">
    <property type="nucleotide sequence ID" value="XM_001609481.1"/>
</dbReference>